<dbReference type="Proteomes" id="UP001458880">
    <property type="component" value="Unassembled WGS sequence"/>
</dbReference>
<feature type="compositionally biased region" description="Low complexity" evidence="1">
    <location>
        <begin position="862"/>
        <end position="887"/>
    </location>
</feature>
<organism evidence="2 3">
    <name type="scientific">Popillia japonica</name>
    <name type="common">Japanese beetle</name>
    <dbReference type="NCBI Taxonomy" id="7064"/>
    <lineage>
        <taxon>Eukaryota</taxon>
        <taxon>Metazoa</taxon>
        <taxon>Ecdysozoa</taxon>
        <taxon>Arthropoda</taxon>
        <taxon>Hexapoda</taxon>
        <taxon>Insecta</taxon>
        <taxon>Pterygota</taxon>
        <taxon>Neoptera</taxon>
        <taxon>Endopterygota</taxon>
        <taxon>Coleoptera</taxon>
        <taxon>Polyphaga</taxon>
        <taxon>Scarabaeiformia</taxon>
        <taxon>Scarabaeidae</taxon>
        <taxon>Rutelinae</taxon>
        <taxon>Popillia</taxon>
    </lineage>
</organism>
<reference evidence="2" key="1">
    <citation type="submission" date="2023-05" db="EMBL/GenBank/DDBJ databases">
        <authorList>
            <person name="Nardi F."/>
            <person name="Carapelli A."/>
            <person name="Cucini C."/>
        </authorList>
    </citation>
    <scope>NUCLEOTIDE SEQUENCE</scope>
    <source>
        <strain evidence="2">DMR45628</strain>
        <tissue evidence="2">Testes</tissue>
    </source>
</reference>
<keyword evidence="3" id="KW-1185">Reference proteome</keyword>
<feature type="compositionally biased region" description="Basic and acidic residues" evidence="1">
    <location>
        <begin position="421"/>
        <end position="431"/>
    </location>
</feature>
<feature type="compositionally biased region" description="Polar residues" evidence="1">
    <location>
        <begin position="187"/>
        <end position="200"/>
    </location>
</feature>
<dbReference type="AlphaFoldDB" id="A0AAW1MHF4"/>
<name>A0AAW1MHF4_POPJA</name>
<evidence type="ECO:0000256" key="1">
    <source>
        <dbReference type="SAM" id="MobiDB-lite"/>
    </source>
</evidence>
<dbReference type="EMBL" id="JASPKY010000042">
    <property type="protein sequence ID" value="KAK9746136.1"/>
    <property type="molecule type" value="Genomic_DNA"/>
</dbReference>
<evidence type="ECO:0000313" key="2">
    <source>
        <dbReference type="EMBL" id="KAK9746138.1"/>
    </source>
</evidence>
<feature type="region of interest" description="Disordered" evidence="1">
    <location>
        <begin position="421"/>
        <end position="449"/>
    </location>
</feature>
<feature type="region of interest" description="Disordered" evidence="1">
    <location>
        <begin position="850"/>
        <end position="896"/>
    </location>
</feature>
<feature type="compositionally biased region" description="Basic and acidic residues" evidence="1">
    <location>
        <begin position="781"/>
        <end position="820"/>
    </location>
</feature>
<feature type="compositionally biased region" description="Low complexity" evidence="1">
    <location>
        <begin position="723"/>
        <end position="733"/>
    </location>
</feature>
<feature type="compositionally biased region" description="Polar residues" evidence="1">
    <location>
        <begin position="121"/>
        <end position="151"/>
    </location>
</feature>
<feature type="compositionally biased region" description="Polar residues" evidence="1">
    <location>
        <begin position="64"/>
        <end position="75"/>
    </location>
</feature>
<feature type="region of interest" description="Disordered" evidence="1">
    <location>
        <begin position="679"/>
        <end position="698"/>
    </location>
</feature>
<sequence>MANNHANNSDQSSIKTEYSSPGNFDVFTSSTDENLNISTASTLSSTPRDPGQKYDEIYSENMEEISTTSTSRQNASTSSNNSVLTTRTSTSTTETRFGTTTTDIEAKTTDTENESVRKTDITSYSDNSDSAYTNSHSNFTQTLNSNLTYTSETHRSVQEVRERPRDESQHNNNNNNGVVREERKDSQNLNESSTQTPNTANLNVISNIQLSESTLNVIFNHVLQDVNNKPANSLNMTSLTAILQDENKENKQENREEAESKIINVQPIQSAPSFYLNRKEDIVVSTEHGRVIKYMISNVGTGSPYSKPAEVPQVIVPRFSALPRTSSMEVNTSSLDSTDRDSDTASLVDSLEDGVSPDRPNQNVLENSEDLSAFLPDNSENTKKTKTPQKSAVFFIPIENKLPQDNKPVSYHLPARVKDKLSRRQMRREQKMQQAKSNITSPRSDSNYISASDNQISFTVNNNGEYPEVKSNIRRIKIDSKDNIKYTECERIRDRSNKPIKRRSITKYEKITSRNEPSWSSRNFHKIPEKLTPIYTSRNEYTCDTMPKEIYHKTEFGNSNKRIEILEIMECLDNDQHHSFPKAGRSKIPILVHNKLPKIEKKTFSKPVYLDFHEIPNYDPKMDQLIANILIDTLNKCENDSADSKRNILNLTSEKRPDDVNLINLGKYQQKFDVIPEELSRQSSLEDSSSKSEKTTTTSRLIETAADILTKNVLKNNNIHTRSNSNKNSSVENSKSEDYTKTNPSFISGGKIEDVLTIPHGWITFYMLHKNQGSSDSSSDEGTKLEREKRNVREEGKKEIRRESCNDYSKDQNTKSERMPMENSEDVTTVNKRDKSRRDTLDTILSSDAFSDNLNPILPHTNNEQSSKQYSSYKNVNNSNSINNSNNTRFTENGHSTTQGWSVTVSGMNSYGQPAPDVEMRLKFHKSKENADFCSQTKDEEENVGNSASYCYQTERSCQLLKRHNHHNIINSVVSVTTADDNFRNGRLPIINQNRRLSQQIDPGLTNSVVPFGFEPRQTKTSTRRYALNRHVRNLETSDVNVSTENILNLSTETGMLRKLSEMTVNGNGINPEKRSSFLYNENPC</sequence>
<feature type="compositionally biased region" description="Low complexity" evidence="1">
    <location>
        <begin position="76"/>
        <end position="103"/>
    </location>
</feature>
<feature type="region of interest" description="Disordered" evidence="1">
    <location>
        <begin position="717"/>
        <end position="749"/>
    </location>
</feature>
<feature type="region of interest" description="Disordered" evidence="1">
    <location>
        <begin position="1"/>
        <end position="30"/>
    </location>
</feature>
<feature type="region of interest" description="Disordered" evidence="1">
    <location>
        <begin position="63"/>
        <end position="200"/>
    </location>
</feature>
<protein>
    <submittedName>
        <fullName evidence="2">Uncharacterized protein</fullName>
    </submittedName>
</protein>
<feature type="region of interest" description="Disordered" evidence="1">
    <location>
        <begin position="772"/>
        <end position="838"/>
    </location>
</feature>
<feature type="compositionally biased region" description="Basic and acidic residues" evidence="1">
    <location>
        <begin position="152"/>
        <end position="169"/>
    </location>
</feature>
<evidence type="ECO:0000313" key="3">
    <source>
        <dbReference type="Proteomes" id="UP001458880"/>
    </source>
</evidence>
<gene>
    <name evidence="2" type="ORF">QE152_g6366</name>
</gene>
<feature type="compositionally biased region" description="Basic and acidic residues" evidence="1">
    <location>
        <begin position="104"/>
        <end position="120"/>
    </location>
</feature>
<comment type="caution">
    <text evidence="2">The sequence shown here is derived from an EMBL/GenBank/DDBJ whole genome shotgun (WGS) entry which is preliminary data.</text>
</comment>
<reference evidence="2 3" key="2">
    <citation type="journal article" date="2024" name="BMC Genomics">
        <title>De novo assembly and annotation of Popillia japonica's genome with initial clues to its potential as an invasive pest.</title>
        <authorList>
            <person name="Cucini C."/>
            <person name="Boschi S."/>
            <person name="Funari R."/>
            <person name="Cardaioli E."/>
            <person name="Iannotti N."/>
            <person name="Marturano G."/>
            <person name="Paoli F."/>
            <person name="Bruttini M."/>
            <person name="Carapelli A."/>
            <person name="Frati F."/>
            <person name="Nardi F."/>
        </authorList>
    </citation>
    <scope>NUCLEOTIDE SEQUENCE [LARGE SCALE GENOMIC DNA]</scope>
    <source>
        <strain evidence="2">DMR45628</strain>
    </source>
</reference>
<feature type="compositionally biased region" description="Polar residues" evidence="1">
    <location>
        <begin position="435"/>
        <end position="449"/>
    </location>
</feature>
<feature type="region of interest" description="Disordered" evidence="1">
    <location>
        <begin position="325"/>
        <end position="365"/>
    </location>
</feature>
<accession>A0AAW1MHF4</accession>
<dbReference type="EMBL" id="JASPKY010000042">
    <property type="protein sequence ID" value="KAK9746138.1"/>
    <property type="molecule type" value="Genomic_DNA"/>
</dbReference>
<proteinExistence type="predicted"/>